<evidence type="ECO:0000313" key="3">
    <source>
        <dbReference type="Proteomes" id="UP001229486"/>
    </source>
</evidence>
<feature type="region of interest" description="Disordered" evidence="1">
    <location>
        <begin position="1"/>
        <end position="27"/>
    </location>
</feature>
<dbReference type="PANTHER" id="PTHR42782:SF4">
    <property type="entry name" value="DUF455 DOMAIN-CONTAINING PROTEIN"/>
    <property type="match status" value="1"/>
</dbReference>
<dbReference type="SUPFAM" id="SSF47240">
    <property type="entry name" value="Ferritin-like"/>
    <property type="match status" value="1"/>
</dbReference>
<gene>
    <name evidence="2" type="ORF">J2793_001349</name>
</gene>
<dbReference type="EMBL" id="JAURTK010000002">
    <property type="protein sequence ID" value="MDP9645916.1"/>
    <property type="molecule type" value="Genomic_DNA"/>
</dbReference>
<comment type="caution">
    <text evidence="2">The sequence shown here is derived from an EMBL/GenBank/DDBJ whole genome shotgun (WGS) entry which is preliminary data.</text>
</comment>
<proteinExistence type="predicted"/>
<dbReference type="Pfam" id="PF04305">
    <property type="entry name" value="DUF455"/>
    <property type="match status" value="1"/>
</dbReference>
<dbReference type="PIRSF" id="PIRSF012318">
    <property type="entry name" value="UCP012318"/>
    <property type="match status" value="1"/>
</dbReference>
<dbReference type="InterPro" id="IPR007402">
    <property type="entry name" value="DUF455"/>
</dbReference>
<dbReference type="Proteomes" id="UP001229486">
    <property type="component" value="Unassembled WGS sequence"/>
</dbReference>
<name>A0AB73I7C1_9BURK</name>
<dbReference type="CDD" id="cd00657">
    <property type="entry name" value="Ferritin_like"/>
    <property type="match status" value="1"/>
</dbReference>
<feature type="compositionally biased region" description="Low complexity" evidence="1">
    <location>
        <begin position="1"/>
        <end position="16"/>
    </location>
</feature>
<dbReference type="AlphaFoldDB" id="A0AB73I7C1"/>
<protein>
    <submittedName>
        <fullName evidence="2">Uncharacterized ferritin-like protein (DUF455 family)</fullName>
    </submittedName>
</protein>
<dbReference type="PANTHER" id="PTHR42782">
    <property type="entry name" value="SI:CH73-314G15.3"/>
    <property type="match status" value="1"/>
</dbReference>
<organism evidence="2 3">
    <name type="scientific">Paraburkholderia caledonica</name>
    <dbReference type="NCBI Taxonomy" id="134536"/>
    <lineage>
        <taxon>Bacteria</taxon>
        <taxon>Pseudomonadati</taxon>
        <taxon>Pseudomonadota</taxon>
        <taxon>Betaproteobacteria</taxon>
        <taxon>Burkholderiales</taxon>
        <taxon>Burkholderiaceae</taxon>
        <taxon>Paraburkholderia</taxon>
    </lineage>
</organism>
<accession>A0AB73I7C1</accession>
<reference evidence="2" key="1">
    <citation type="submission" date="2023-07" db="EMBL/GenBank/DDBJ databases">
        <title>Sorghum-associated microbial communities from plants grown in Nebraska, USA.</title>
        <authorList>
            <person name="Schachtman D."/>
        </authorList>
    </citation>
    <scope>NUCLEOTIDE SEQUENCE</scope>
    <source>
        <strain evidence="2">DS1061</strain>
    </source>
</reference>
<dbReference type="InterPro" id="IPR011197">
    <property type="entry name" value="UCP012318"/>
</dbReference>
<evidence type="ECO:0000313" key="2">
    <source>
        <dbReference type="EMBL" id="MDP9645916.1"/>
    </source>
</evidence>
<evidence type="ECO:0000256" key="1">
    <source>
        <dbReference type="SAM" id="MobiDB-lite"/>
    </source>
</evidence>
<dbReference type="InterPro" id="IPR009078">
    <property type="entry name" value="Ferritin-like_SF"/>
</dbReference>
<dbReference type="RefSeq" id="WP_392392959.1">
    <property type="nucleotide sequence ID" value="NZ_JAURTK010000002.1"/>
</dbReference>
<sequence length="307" mass="33115">MISSVPPASLAPPSSVDEPAPGSTGRPLCARSAALAALREADPVTKATAARALYAAVIDGSAPCLAELELDEPPELPGRPVRPELVEPRELGRRSMQSPQGRAVLLHALAHIEFNAINLALDAVWRFAGMPAAFYTDWLKVAAEEAYHFSLLTARLAEYGHAYGDFPAHDGLWDMCERTRGDVLARMALVPRTLEARGLDASPPIRARLQQAGDHASASILDVILRDEIGHVLIGNRWFRYLCDKSGLDPHATYTRLAEQYHAPKLRGPFNFEARRDAGFDDTELADLAALAGIDAGGAQTDQGTPD</sequence>